<proteinExistence type="predicted"/>
<feature type="domain" description="ETF-QO/FixC ubiquinone-binding" evidence="14">
    <location>
        <begin position="313"/>
        <end position="406"/>
    </location>
</feature>
<dbReference type="Pfam" id="PF05187">
    <property type="entry name" value="Fer4_ETF_QO"/>
    <property type="match status" value="1"/>
</dbReference>
<evidence type="ECO:0000256" key="5">
    <source>
        <dbReference type="ARBA" id="ARBA00022827"/>
    </source>
</evidence>
<feature type="domain" description="ETF-QO/FixX C-terminal" evidence="13">
    <location>
        <begin position="554"/>
        <end position="659"/>
    </location>
</feature>
<protein>
    <recommendedName>
        <fullName evidence="11">Electron transfer flavoprotein-ubiquinone oxidoreductase</fullName>
        <shortName evidence="11">ETF-QO</shortName>
        <ecNumber evidence="11">1.5.5.1</ecNumber>
    </recommendedName>
</protein>
<dbReference type="Gene3D" id="3.30.70.20">
    <property type="match status" value="1"/>
</dbReference>
<dbReference type="SUPFAM" id="SSF54373">
    <property type="entry name" value="FAD-linked reductases, C-terminal domain"/>
    <property type="match status" value="1"/>
</dbReference>
<organism evidence="15 16">
    <name type="scientific">Mixia osmundae (strain CBS 9802 / IAM 14324 / JCM 22182 / KY 12970)</name>
    <dbReference type="NCBI Taxonomy" id="764103"/>
    <lineage>
        <taxon>Eukaryota</taxon>
        <taxon>Fungi</taxon>
        <taxon>Dikarya</taxon>
        <taxon>Basidiomycota</taxon>
        <taxon>Pucciniomycotina</taxon>
        <taxon>Mixiomycetes</taxon>
        <taxon>Mixiales</taxon>
        <taxon>Mixiaceae</taxon>
        <taxon>Mixia</taxon>
    </lineage>
</organism>
<evidence type="ECO:0000256" key="6">
    <source>
        <dbReference type="ARBA" id="ARBA00022982"/>
    </source>
</evidence>
<evidence type="ECO:0000313" key="16">
    <source>
        <dbReference type="Proteomes" id="UP000009131"/>
    </source>
</evidence>
<evidence type="ECO:0000256" key="12">
    <source>
        <dbReference type="SAM" id="MobiDB-lite"/>
    </source>
</evidence>
<dbReference type="EMBL" id="BABT02000150">
    <property type="protein sequence ID" value="GAA98063.1"/>
    <property type="molecule type" value="Genomic_DNA"/>
</dbReference>
<dbReference type="PANTHER" id="PTHR10617">
    <property type="entry name" value="ELECTRON TRANSFER FLAVOPROTEIN-UBIQUINONE OXIDOREDUCTASE"/>
    <property type="match status" value="1"/>
</dbReference>
<keyword evidence="4 11" id="KW-0479">Metal-binding</keyword>
<comment type="caution">
    <text evidence="15">The sequence shown here is derived from an EMBL/GenBank/DDBJ whole genome shotgun (WGS) entry which is preliminary data.</text>
</comment>
<evidence type="ECO:0000256" key="9">
    <source>
        <dbReference type="ARBA" id="ARBA00023014"/>
    </source>
</evidence>
<evidence type="ECO:0000256" key="3">
    <source>
        <dbReference type="ARBA" id="ARBA00022630"/>
    </source>
</evidence>
<feature type="region of interest" description="Disordered" evidence="12">
    <location>
        <begin position="29"/>
        <end position="62"/>
    </location>
</feature>
<dbReference type="SUPFAM" id="SSF54862">
    <property type="entry name" value="4Fe-4S ferredoxins"/>
    <property type="match status" value="1"/>
</dbReference>
<dbReference type="RefSeq" id="XP_014569390.1">
    <property type="nucleotide sequence ID" value="XM_014713904.1"/>
</dbReference>
<comment type="function">
    <text evidence="11">Accepts electrons from ETF and reduces ubiquinone.</text>
</comment>
<dbReference type="OrthoDB" id="437331at2759"/>
<dbReference type="Proteomes" id="UP000009131">
    <property type="component" value="Unassembled WGS sequence"/>
</dbReference>
<keyword evidence="10 11" id="KW-0830">Ubiquinone</keyword>
<dbReference type="PANTHER" id="PTHR10617:SF107">
    <property type="entry name" value="ELECTRON TRANSFER FLAVOPROTEIN-UBIQUINONE OXIDOREDUCTASE, MITOCHONDRIAL"/>
    <property type="match status" value="1"/>
</dbReference>
<feature type="compositionally biased region" description="Polar residues" evidence="12">
    <location>
        <begin position="38"/>
        <end position="56"/>
    </location>
</feature>
<name>G7E5F3_MIXOS</name>
<comment type="catalytic activity">
    <reaction evidence="11">
        <text>a ubiquinone + reduced [electron-transfer flavoprotein] = a ubiquinol + oxidized [electron-transfer flavoprotein] + H(+)</text>
        <dbReference type="Rhea" id="RHEA:24052"/>
        <dbReference type="Rhea" id="RHEA-COMP:9565"/>
        <dbReference type="Rhea" id="RHEA-COMP:9566"/>
        <dbReference type="Rhea" id="RHEA-COMP:10685"/>
        <dbReference type="Rhea" id="RHEA-COMP:10686"/>
        <dbReference type="ChEBI" id="CHEBI:15378"/>
        <dbReference type="ChEBI" id="CHEBI:16389"/>
        <dbReference type="ChEBI" id="CHEBI:17976"/>
        <dbReference type="ChEBI" id="CHEBI:57692"/>
        <dbReference type="ChEBI" id="CHEBI:58307"/>
        <dbReference type="EC" id="1.5.5.1"/>
    </reaction>
</comment>
<gene>
    <name evidence="15" type="primary">Mo04744</name>
    <name evidence="15" type="ORF">E5Q_04744</name>
</gene>
<keyword evidence="8 11" id="KW-0408">Iron</keyword>
<dbReference type="AlphaFoldDB" id="G7E5F3"/>
<dbReference type="OMA" id="INFQNCV"/>
<dbReference type="FunCoup" id="G7E5F3">
    <property type="interactions" value="221"/>
</dbReference>
<dbReference type="InterPro" id="IPR036188">
    <property type="entry name" value="FAD/NAD-bd_sf"/>
</dbReference>
<keyword evidence="16" id="KW-1185">Reference proteome</keyword>
<dbReference type="InterPro" id="IPR007859">
    <property type="entry name" value="ETF-QO/FixX_C"/>
</dbReference>
<dbReference type="Gene3D" id="3.50.50.60">
    <property type="entry name" value="FAD/NAD(P)-binding domain"/>
    <property type="match status" value="1"/>
</dbReference>
<evidence type="ECO:0000313" key="15">
    <source>
        <dbReference type="EMBL" id="GAA98063.1"/>
    </source>
</evidence>
<dbReference type="Gene3D" id="3.30.9.90">
    <property type="match status" value="1"/>
</dbReference>
<dbReference type="InterPro" id="IPR040156">
    <property type="entry name" value="ETF-QO"/>
</dbReference>
<keyword evidence="9 11" id="KW-0411">Iron-sulfur</keyword>
<keyword evidence="6 11" id="KW-0249">Electron transport</keyword>
<evidence type="ECO:0000256" key="2">
    <source>
        <dbReference type="ARBA" id="ARBA00022448"/>
    </source>
</evidence>
<keyword evidence="5 11" id="KW-0274">FAD</keyword>
<keyword evidence="2 11" id="KW-0813">Transport</keyword>
<dbReference type="STRING" id="764103.G7E5F3"/>
<evidence type="ECO:0000256" key="10">
    <source>
        <dbReference type="ARBA" id="ARBA00023075"/>
    </source>
</evidence>
<reference evidence="15 16" key="1">
    <citation type="journal article" date="2011" name="J. Gen. Appl. Microbiol.">
        <title>Draft genome sequencing of the enigmatic basidiomycete Mixia osmundae.</title>
        <authorList>
            <person name="Nishida H."/>
            <person name="Nagatsuka Y."/>
            <person name="Sugiyama J."/>
        </authorList>
    </citation>
    <scope>NUCLEOTIDE SEQUENCE [LARGE SCALE GENOMIC DNA]</scope>
    <source>
        <strain evidence="16">CBS 9802 / IAM 14324 / JCM 22182 / KY 12970</strain>
    </source>
</reference>
<keyword evidence="3 11" id="KW-0285">Flavoprotein</keyword>
<evidence type="ECO:0000256" key="8">
    <source>
        <dbReference type="ARBA" id="ARBA00023004"/>
    </source>
</evidence>
<evidence type="ECO:0000256" key="1">
    <source>
        <dbReference type="ARBA" id="ARBA00001974"/>
    </source>
</evidence>
<accession>G7E5F3</accession>
<dbReference type="HOGENOM" id="CLU_009667_4_0_1"/>
<dbReference type="InParanoid" id="G7E5F3"/>
<evidence type="ECO:0000256" key="11">
    <source>
        <dbReference type="RuleBase" id="RU366068"/>
    </source>
</evidence>
<dbReference type="SUPFAM" id="SSF51905">
    <property type="entry name" value="FAD/NAD(P)-binding domain"/>
    <property type="match status" value="1"/>
</dbReference>
<evidence type="ECO:0000259" key="14">
    <source>
        <dbReference type="Pfam" id="PF21162"/>
    </source>
</evidence>
<sequence>MSSARAAALCCAPTASLSRLSVRPSVDAATQALRRPKTQQSLGGRSRAFSSTSAPIATSRDRRLARSYVGRASASRPSAIRRFATHADSELSQEQVTERVEESDIERAQDECDVCIVGGGPAGLSAAIRIKQQAAKEGKEVRVVLLEKGGEVGAHILSGAVIETRSLEELFPDWKEKGAPLYQPALKDSMHWLTSSSSIPIPHPPQMNNKGNYIISLSKLTRWLGEQAEELGVEIYPGFAAASVLYTEDGKGVRGVVTNEIGLDKAGKPKDSFEPGMEFLARVTLFAEGARGPLSRKVIDKLGLREGKDAQTYGLGIKEVWKVKPENHQPGNVGHTLGWPLSKDTYGGSWTYHLEDGYVSIGLVIGLDVPNPYVSPFKEFQRMKHHPHFAKLLEGGECVAYGARVLNEGGTQSIPKLTFNGGGIIGCSAGFVNVPKIKGTHTAMGSGILAADAAFEAVTAAQETNGEEIAPISIDSYQTAFDNSWIAKELYSVRNLRPSFHTRAGVYGGVMYSGIDAYLLKGRVPWTFHHPGPDSEQTRPASDFKPIDYPAPDGKLSFDLLTSVSRTGTNHAEDQPIHLGITDKHAYVEKAVGKFDGQLNRLCPAGVYEFLDVAEEGGDEDACGKRLQINSQNCIHCQTCAGFGVDWVPPEGSGGPKYSMT</sequence>
<dbReference type="GO" id="GO:0005743">
    <property type="term" value="C:mitochondrial inner membrane"/>
    <property type="evidence" value="ECO:0007669"/>
    <property type="project" value="TreeGrafter"/>
</dbReference>
<comment type="cofactor">
    <cofactor evidence="1 11">
        <name>FAD</name>
        <dbReference type="ChEBI" id="CHEBI:57692"/>
    </cofactor>
</comment>
<evidence type="ECO:0000256" key="4">
    <source>
        <dbReference type="ARBA" id="ARBA00022723"/>
    </source>
</evidence>
<dbReference type="GO" id="GO:0004174">
    <property type="term" value="F:electron-transferring-flavoprotein dehydrogenase activity"/>
    <property type="evidence" value="ECO:0007669"/>
    <property type="project" value="UniProtKB-UniRule"/>
</dbReference>
<dbReference type="Pfam" id="PF13450">
    <property type="entry name" value="NAD_binding_8"/>
    <property type="match status" value="1"/>
</dbReference>
<keyword evidence="7 11" id="KW-0560">Oxidoreductase</keyword>
<evidence type="ECO:0000259" key="13">
    <source>
        <dbReference type="Pfam" id="PF05187"/>
    </source>
</evidence>
<comment type="cofactor">
    <cofactor evidence="11">
        <name>[4Fe-4S] cluster</name>
        <dbReference type="ChEBI" id="CHEBI:49883"/>
    </cofactor>
    <text evidence="11">Binds 1 [4Fe-4S] cluster.</text>
</comment>
<dbReference type="InterPro" id="IPR049398">
    <property type="entry name" value="ETF-QO/FixC_UQ-bd"/>
</dbReference>
<dbReference type="GO" id="GO:0051539">
    <property type="term" value="F:4 iron, 4 sulfur cluster binding"/>
    <property type="evidence" value="ECO:0007669"/>
    <property type="project" value="UniProtKB-UniRule"/>
</dbReference>
<dbReference type="GO" id="GO:0046872">
    <property type="term" value="F:metal ion binding"/>
    <property type="evidence" value="ECO:0007669"/>
    <property type="project" value="UniProtKB-KW"/>
</dbReference>
<reference evidence="15 16" key="2">
    <citation type="journal article" date="2012" name="Open Biol.">
        <title>Characteristics of nucleosomes and linker DNA regions on the genome of the basidiomycete Mixia osmundae revealed by mono- and dinucleosome mapping.</title>
        <authorList>
            <person name="Nishida H."/>
            <person name="Kondo S."/>
            <person name="Matsumoto T."/>
            <person name="Suzuki Y."/>
            <person name="Yoshikawa H."/>
            <person name="Taylor T.D."/>
            <person name="Sugiyama J."/>
        </authorList>
    </citation>
    <scope>NUCLEOTIDE SEQUENCE [LARGE SCALE GENOMIC DNA]</scope>
    <source>
        <strain evidence="16">CBS 9802 / IAM 14324 / JCM 22182 / KY 12970</strain>
    </source>
</reference>
<dbReference type="EC" id="1.5.5.1" evidence="11"/>
<evidence type="ECO:0000256" key="7">
    <source>
        <dbReference type="ARBA" id="ARBA00023002"/>
    </source>
</evidence>
<dbReference type="Pfam" id="PF21162">
    <property type="entry name" value="ETFQO_UQ-bd"/>
    <property type="match status" value="1"/>
</dbReference>
<dbReference type="eggNOG" id="KOG2415">
    <property type="taxonomic scope" value="Eukaryota"/>
</dbReference>